<accession>A0ACB7SI75</accession>
<name>A0ACB7SI75_HYAAI</name>
<organism evidence="1 2">
    <name type="scientific">Hyalomma asiaticum</name>
    <name type="common">Tick</name>
    <dbReference type="NCBI Taxonomy" id="266040"/>
    <lineage>
        <taxon>Eukaryota</taxon>
        <taxon>Metazoa</taxon>
        <taxon>Ecdysozoa</taxon>
        <taxon>Arthropoda</taxon>
        <taxon>Chelicerata</taxon>
        <taxon>Arachnida</taxon>
        <taxon>Acari</taxon>
        <taxon>Parasitiformes</taxon>
        <taxon>Ixodida</taxon>
        <taxon>Ixodoidea</taxon>
        <taxon>Ixodidae</taxon>
        <taxon>Hyalomminae</taxon>
        <taxon>Hyalomma</taxon>
    </lineage>
</organism>
<dbReference type="EMBL" id="CM023484">
    <property type="protein sequence ID" value="KAH6933484.1"/>
    <property type="molecule type" value="Genomic_DNA"/>
</dbReference>
<evidence type="ECO:0000313" key="1">
    <source>
        <dbReference type="EMBL" id="KAH6933484.1"/>
    </source>
</evidence>
<reference evidence="1" key="1">
    <citation type="submission" date="2020-05" db="EMBL/GenBank/DDBJ databases">
        <title>Large-scale comparative analyses of tick genomes elucidate their genetic diversity and vector capacities.</title>
        <authorList>
            <person name="Jia N."/>
            <person name="Wang J."/>
            <person name="Shi W."/>
            <person name="Du L."/>
            <person name="Sun Y."/>
            <person name="Zhan W."/>
            <person name="Jiang J."/>
            <person name="Wang Q."/>
            <person name="Zhang B."/>
            <person name="Ji P."/>
            <person name="Sakyi L.B."/>
            <person name="Cui X."/>
            <person name="Yuan T."/>
            <person name="Jiang B."/>
            <person name="Yang W."/>
            <person name="Lam T.T.-Y."/>
            <person name="Chang Q."/>
            <person name="Ding S."/>
            <person name="Wang X."/>
            <person name="Zhu J."/>
            <person name="Ruan X."/>
            <person name="Zhao L."/>
            <person name="Wei J."/>
            <person name="Que T."/>
            <person name="Du C."/>
            <person name="Cheng J."/>
            <person name="Dai P."/>
            <person name="Han X."/>
            <person name="Huang E."/>
            <person name="Gao Y."/>
            <person name="Liu J."/>
            <person name="Shao H."/>
            <person name="Ye R."/>
            <person name="Li L."/>
            <person name="Wei W."/>
            <person name="Wang X."/>
            <person name="Wang C."/>
            <person name="Yang T."/>
            <person name="Huo Q."/>
            <person name="Li W."/>
            <person name="Guo W."/>
            <person name="Chen H."/>
            <person name="Zhou L."/>
            <person name="Ni X."/>
            <person name="Tian J."/>
            <person name="Zhou Y."/>
            <person name="Sheng Y."/>
            <person name="Liu T."/>
            <person name="Pan Y."/>
            <person name="Xia L."/>
            <person name="Li J."/>
            <person name="Zhao F."/>
            <person name="Cao W."/>
        </authorList>
    </citation>
    <scope>NUCLEOTIDE SEQUENCE</scope>
    <source>
        <strain evidence="1">Hyas-2018</strain>
    </source>
</reference>
<evidence type="ECO:0000313" key="2">
    <source>
        <dbReference type="Proteomes" id="UP000821845"/>
    </source>
</evidence>
<keyword evidence="2" id="KW-1185">Reference proteome</keyword>
<protein>
    <submittedName>
        <fullName evidence="1">Uncharacterized protein</fullName>
    </submittedName>
</protein>
<gene>
    <name evidence="1" type="ORF">HPB50_015535</name>
</gene>
<sequence>MFEASVDVALLYFVRQRRECAARSAQMSPGPKGYLQLSEVLAGVPGIGHAIYADDITVWCKGGSLATLEESLQEALDVTERFLEGTGLVLSPKKSELLLFRKARQGMRNLEPLASLPARARAILRSVGSDAKAALFVDAAEYSTRRAFGVSVVDGKGQLVARASVCTDHVTVAEEIAIALALQAAEVPCVVYSDSRSAVRAFSGGLISQQAARLLRSGRRQARWAGGHHISWFPAHVEGIDGVNPNASAHTFARECTNRAGGGEASGGNIDLRKDPLTTFHEITTNYKLSRRRFPLPNARLNRAQGITFRLLQTDTYLFPRTYRRIAPDFPEDADGHTNAVTADPPPLYYECAGQNFLGKVYFLKCVLAYYHTLQTEEEPQPEPLAQEEPHCSKNIA</sequence>
<proteinExistence type="predicted"/>
<comment type="caution">
    <text evidence="1">The sequence shown here is derived from an EMBL/GenBank/DDBJ whole genome shotgun (WGS) entry which is preliminary data.</text>
</comment>
<dbReference type="Proteomes" id="UP000821845">
    <property type="component" value="Chromosome 4"/>
</dbReference>